<evidence type="ECO:0000259" key="2">
    <source>
        <dbReference type="Pfam" id="PF00675"/>
    </source>
</evidence>
<dbReference type="SUPFAM" id="SSF63411">
    <property type="entry name" value="LuxS/MPP-like metallohydrolase"/>
    <property type="match status" value="1"/>
</dbReference>
<proteinExistence type="inferred from homology"/>
<name>A0ABX6M2N0_BACMO</name>
<dbReference type="Proteomes" id="UP000501048">
    <property type="component" value="Chromosome"/>
</dbReference>
<organism evidence="4 5">
    <name type="scientific">Bacillus mojavensis</name>
    <dbReference type="NCBI Taxonomy" id="72360"/>
    <lineage>
        <taxon>Bacteria</taxon>
        <taxon>Bacillati</taxon>
        <taxon>Bacillota</taxon>
        <taxon>Bacilli</taxon>
        <taxon>Bacillales</taxon>
        <taxon>Bacillaceae</taxon>
        <taxon>Bacillus</taxon>
    </lineage>
</organism>
<keyword evidence="5" id="KW-1185">Reference proteome</keyword>
<dbReference type="PANTHER" id="PTHR11851">
    <property type="entry name" value="METALLOPROTEASE"/>
    <property type="match status" value="1"/>
</dbReference>
<protein>
    <submittedName>
        <fullName evidence="4">Peptidase involved in subtilosin production</fullName>
    </submittedName>
</protein>
<accession>A0ABX6M2N0</accession>
<dbReference type="Pfam" id="PF05193">
    <property type="entry name" value="Peptidase_M16_C"/>
    <property type="match status" value="1"/>
</dbReference>
<evidence type="ECO:0000256" key="1">
    <source>
        <dbReference type="ARBA" id="ARBA00007261"/>
    </source>
</evidence>
<dbReference type="InterPro" id="IPR050361">
    <property type="entry name" value="MPP/UQCRC_Complex"/>
</dbReference>
<feature type="domain" description="Peptidase M16 C-terminal" evidence="3">
    <location>
        <begin position="185"/>
        <end position="329"/>
    </location>
</feature>
<dbReference type="InterPro" id="IPR011765">
    <property type="entry name" value="Pept_M16_N"/>
</dbReference>
<sequence length="428" mass="49093">MRDMEKEAFFQQLDERTDIRYAENGMKIFRLQFPRAHLRLCNVKTGFGSRDVRLQSETGDRLLPYGTAHFLEHLLFWHNGRNLYSDFFEHGALLNAFTTYTDTNFMFTSLPDRLRQTIPILLDALWNHSFDEQIIAQEKAVITSEIETALLNHQLHYHYQLIQMLSPASPAAVFPAGRKKDIEALTVCDLQEAYAAAYQPHQMTLFLIGGTEDAETLLPSQLRLENRSGSRSDRKIIPACPPLSQKVVKGDEEQPEDTWTGIQIGALPGENGLLTLKLYWDIASRILFHMDSPFFQEIRQSYRLNIQSLSADVHLSEDGGFLILHSKGAHSSAYIDVASYYITQQKNRTEAWLEYGKDSLVNAIIYDSDYVRKCFEWAAECEQYDCSFLGLYRTIQQMNSHDFLALIEAMVSSNKAVIHVPQKEVMTQ</sequence>
<dbReference type="PANTHER" id="PTHR11851:SF49">
    <property type="entry name" value="MITOCHONDRIAL-PROCESSING PEPTIDASE SUBUNIT ALPHA"/>
    <property type="match status" value="1"/>
</dbReference>
<dbReference type="EMBL" id="CP051464">
    <property type="protein sequence ID" value="QJC98097.1"/>
    <property type="molecule type" value="Genomic_DNA"/>
</dbReference>
<feature type="domain" description="Peptidase M16 N-terminal" evidence="2">
    <location>
        <begin position="65"/>
        <end position="161"/>
    </location>
</feature>
<dbReference type="Gene3D" id="3.30.830.10">
    <property type="entry name" value="Metalloenzyme, LuxS/M16 peptidase-like"/>
    <property type="match status" value="1"/>
</dbReference>
<dbReference type="InterPro" id="IPR011249">
    <property type="entry name" value="Metalloenz_LuxS/M16"/>
</dbReference>
<dbReference type="InterPro" id="IPR007863">
    <property type="entry name" value="Peptidase_M16_C"/>
</dbReference>
<comment type="similarity">
    <text evidence="1">Belongs to the peptidase M16 family.</text>
</comment>
<evidence type="ECO:0000259" key="3">
    <source>
        <dbReference type="Pfam" id="PF05193"/>
    </source>
</evidence>
<dbReference type="Pfam" id="PF00675">
    <property type="entry name" value="Peptidase_M16"/>
    <property type="match status" value="1"/>
</dbReference>
<evidence type="ECO:0000313" key="4">
    <source>
        <dbReference type="EMBL" id="QJC98097.1"/>
    </source>
</evidence>
<evidence type="ECO:0000313" key="5">
    <source>
        <dbReference type="Proteomes" id="UP000501048"/>
    </source>
</evidence>
<gene>
    <name evidence="4" type="primary">albF</name>
    <name evidence="4" type="ORF">HC660_36500</name>
</gene>
<reference evidence="4 5" key="1">
    <citation type="submission" date="2020-04" db="EMBL/GenBank/DDBJ databases">
        <title>Plant growth promoting and environmental Bacillus: genomic and epigenetic comparison.</title>
        <authorList>
            <person name="Reva O.N."/>
            <person name="Lutz S."/>
            <person name="Ahrens C.H."/>
        </authorList>
    </citation>
    <scope>NUCLEOTIDE SEQUENCE [LARGE SCALE GENOMIC DNA]</scope>
    <source>
        <strain evidence="4 5">UCMB5075</strain>
    </source>
</reference>